<feature type="domain" description="Amidohydrolase-related" evidence="8">
    <location>
        <begin position="65"/>
        <end position="402"/>
    </location>
</feature>
<proteinExistence type="inferred from homology"/>
<dbReference type="Gene3D" id="2.30.40.10">
    <property type="entry name" value="Urease, subunit C, domain 1"/>
    <property type="match status" value="1"/>
</dbReference>
<dbReference type="InterPro" id="IPR006680">
    <property type="entry name" value="Amidohydro-rel"/>
</dbReference>
<dbReference type="GO" id="GO:0005737">
    <property type="term" value="C:cytoplasm"/>
    <property type="evidence" value="ECO:0007669"/>
    <property type="project" value="UniProtKB-SubCell"/>
</dbReference>
<dbReference type="Proteomes" id="UP000613768">
    <property type="component" value="Unassembled WGS sequence"/>
</dbReference>
<comment type="similarity">
    <text evidence="7">Belongs to the metallo-dependent hydrolases superfamily. HutI family.</text>
</comment>
<feature type="binding site" evidence="7">
    <location>
        <position position="243"/>
    </location>
    <ligand>
        <name>Fe(3+)</name>
        <dbReference type="ChEBI" id="CHEBI:29034"/>
    </ligand>
</feature>
<evidence type="ECO:0000259" key="8">
    <source>
        <dbReference type="Pfam" id="PF01979"/>
    </source>
</evidence>
<organism evidence="9 10">
    <name type="scientific">Pseudomarimonas arenosa</name>
    <dbReference type="NCBI Taxonomy" id="2774145"/>
    <lineage>
        <taxon>Bacteria</taxon>
        <taxon>Pseudomonadati</taxon>
        <taxon>Pseudomonadota</taxon>
        <taxon>Gammaproteobacteria</taxon>
        <taxon>Lysobacterales</taxon>
        <taxon>Lysobacteraceae</taxon>
        <taxon>Pseudomarimonas</taxon>
    </lineage>
</organism>
<dbReference type="Pfam" id="PF01979">
    <property type="entry name" value="Amidohydro_1"/>
    <property type="match status" value="1"/>
</dbReference>
<dbReference type="RefSeq" id="WP_192030021.1">
    <property type="nucleotide sequence ID" value="NZ_JACYTR010000026.1"/>
</dbReference>
<dbReference type="CDD" id="cd01296">
    <property type="entry name" value="Imidazolone-5PH"/>
    <property type="match status" value="1"/>
</dbReference>
<dbReference type="GO" id="GO:0008270">
    <property type="term" value="F:zinc ion binding"/>
    <property type="evidence" value="ECO:0007669"/>
    <property type="project" value="UniProtKB-UniRule"/>
</dbReference>
<feature type="binding site" evidence="7">
    <location>
        <position position="75"/>
    </location>
    <ligand>
        <name>Fe(3+)</name>
        <dbReference type="ChEBI" id="CHEBI:29034"/>
    </ligand>
</feature>
<evidence type="ECO:0000256" key="6">
    <source>
        <dbReference type="ARBA" id="ARBA00023004"/>
    </source>
</evidence>
<dbReference type="InterPro" id="IPR005920">
    <property type="entry name" value="HutI"/>
</dbReference>
<feature type="binding site" evidence="7">
    <location>
        <position position="82"/>
    </location>
    <ligand>
        <name>4-imidazolone-5-propanoate</name>
        <dbReference type="ChEBI" id="CHEBI:77893"/>
    </ligand>
</feature>
<dbReference type="Gene3D" id="3.20.20.140">
    <property type="entry name" value="Metal-dependent hydrolases"/>
    <property type="match status" value="1"/>
</dbReference>
<feature type="binding site" evidence="7">
    <location>
        <position position="73"/>
    </location>
    <ligand>
        <name>Fe(3+)</name>
        <dbReference type="ChEBI" id="CHEBI:29034"/>
    </ligand>
</feature>
<feature type="binding site" evidence="7">
    <location>
        <position position="73"/>
    </location>
    <ligand>
        <name>Zn(2+)</name>
        <dbReference type="ChEBI" id="CHEBI:29105"/>
    </ligand>
</feature>
<dbReference type="FunFam" id="3.20.20.140:FF:000007">
    <property type="entry name" value="Imidazolonepropionase"/>
    <property type="match status" value="1"/>
</dbReference>
<evidence type="ECO:0000256" key="5">
    <source>
        <dbReference type="ARBA" id="ARBA00022833"/>
    </source>
</evidence>
<dbReference type="NCBIfam" id="TIGR01224">
    <property type="entry name" value="hutI"/>
    <property type="match status" value="1"/>
</dbReference>
<reference evidence="9 10" key="1">
    <citation type="submission" date="2020-09" db="EMBL/GenBank/DDBJ databases">
        <title>Pseudoxanthomonas sp. CAU 1598 isolated from sand of Yaerae Beach.</title>
        <authorList>
            <person name="Kim W."/>
        </authorList>
    </citation>
    <scope>NUCLEOTIDE SEQUENCE [LARGE SCALE GENOMIC DNA]</scope>
    <source>
        <strain evidence="9 10">CAU 1598</strain>
    </source>
</reference>
<feature type="binding site" evidence="7">
    <location>
        <position position="145"/>
    </location>
    <ligand>
        <name>N-formimidoyl-L-glutamate</name>
        <dbReference type="ChEBI" id="CHEBI:58928"/>
    </ligand>
</feature>
<comment type="cofactor">
    <cofactor evidence="7">
        <name>Zn(2+)</name>
        <dbReference type="ChEBI" id="CHEBI:29105"/>
    </cofactor>
    <cofactor evidence="7">
        <name>Fe(3+)</name>
        <dbReference type="ChEBI" id="CHEBI:29034"/>
    </cofactor>
    <text evidence="7">Binds 1 zinc or iron ion per subunit.</text>
</comment>
<sequence length="406" mass="42973">MTDSTPDLHSGCVLNARVCRLDQAQGYGMIESGAVAWSQGKITYVGDSDSAPRHGQVIDAGGALLTPGLIDCHTHLVFGGDRANEFEMRLQGRSYQDIAAAGGGIASTVRATREADDHALLLSAEKRARQLLADGVTTLEVKSGYGLSEQDELRMLRVARELGALTGQDVCTTFLGAHALPPEYVGRADDYIDLVCHEMLPAVAVSGVADAVDAFCETVGFSLAQTRRVFEAARRLGLPVKLHADQLSDGGGAGLVAEFKGLSADHIEYTSEQGVQAMAGAGTVGVLLPAAFYALRETQLPPIQRMRELGVPMAVATDLNPGTSPITSLRLALSMACTLFRLTPEEALRGTTVNAARALGLADRGQLKPGMRADLVLWDAEQPAELSYWIGGLPPRQVWIGGGSTH</sequence>
<evidence type="ECO:0000256" key="3">
    <source>
        <dbReference type="ARBA" id="ARBA00022801"/>
    </source>
</evidence>
<name>A0AAW3ZNU7_9GAMM</name>
<feature type="binding site" evidence="7">
    <location>
        <position position="243"/>
    </location>
    <ligand>
        <name>Zn(2+)</name>
        <dbReference type="ChEBI" id="CHEBI:29105"/>
    </ligand>
</feature>
<feature type="binding site" evidence="7">
    <location>
        <position position="178"/>
    </location>
    <ligand>
        <name>4-imidazolone-5-propanoate</name>
        <dbReference type="ChEBI" id="CHEBI:77893"/>
    </ligand>
</feature>
<feature type="binding site" evidence="7">
    <location>
        <position position="145"/>
    </location>
    <ligand>
        <name>4-imidazolone-5-propanoate</name>
        <dbReference type="ChEBI" id="CHEBI:77893"/>
    </ligand>
</feature>
<comment type="caution">
    <text evidence="9">The sequence shown here is derived from an EMBL/GenBank/DDBJ whole genome shotgun (WGS) entry which is preliminary data.</text>
</comment>
<keyword evidence="3 7" id="KW-0378">Hydrolase</keyword>
<evidence type="ECO:0000256" key="1">
    <source>
        <dbReference type="ARBA" id="ARBA00012864"/>
    </source>
</evidence>
<evidence type="ECO:0000256" key="4">
    <source>
        <dbReference type="ARBA" id="ARBA00022808"/>
    </source>
</evidence>
<dbReference type="GO" id="GO:0019556">
    <property type="term" value="P:L-histidine catabolic process to glutamate and formamide"/>
    <property type="evidence" value="ECO:0007669"/>
    <property type="project" value="UniProtKB-UniRule"/>
</dbReference>
<gene>
    <name evidence="7" type="primary">hutI</name>
    <name evidence="9" type="ORF">IFO71_12720</name>
</gene>
<protein>
    <recommendedName>
        <fullName evidence="1 7">Imidazolonepropionase</fullName>
        <ecNumber evidence="1 7">3.5.2.7</ecNumber>
    </recommendedName>
    <alternativeName>
        <fullName evidence="7">Imidazolone-5-propionate hydrolase</fullName>
    </alternativeName>
</protein>
<comment type="catalytic activity">
    <reaction evidence="7">
        <text>4-imidazolone-5-propanoate + H2O = N-formimidoyl-L-glutamate</text>
        <dbReference type="Rhea" id="RHEA:23660"/>
        <dbReference type="ChEBI" id="CHEBI:15377"/>
        <dbReference type="ChEBI" id="CHEBI:58928"/>
        <dbReference type="ChEBI" id="CHEBI:77893"/>
        <dbReference type="EC" id="3.5.2.7"/>
    </reaction>
</comment>
<feature type="binding site" evidence="7">
    <location>
        <position position="322"/>
    </location>
    <ligand>
        <name>N-formimidoyl-L-glutamate</name>
        <dbReference type="ChEBI" id="CHEBI:58928"/>
    </ligand>
</feature>
<feature type="binding site" evidence="7">
    <location>
        <position position="246"/>
    </location>
    <ligand>
        <name>4-imidazolone-5-propanoate</name>
        <dbReference type="ChEBI" id="CHEBI:77893"/>
    </ligand>
</feature>
<dbReference type="PANTHER" id="PTHR42752:SF1">
    <property type="entry name" value="IMIDAZOLONEPROPIONASE-RELATED"/>
    <property type="match status" value="1"/>
</dbReference>
<dbReference type="SUPFAM" id="SSF51556">
    <property type="entry name" value="Metallo-dependent hydrolases"/>
    <property type="match status" value="1"/>
</dbReference>
<evidence type="ECO:0000313" key="9">
    <source>
        <dbReference type="EMBL" id="MBD8526600.1"/>
    </source>
</evidence>
<evidence type="ECO:0000256" key="2">
    <source>
        <dbReference type="ARBA" id="ARBA00022723"/>
    </source>
</evidence>
<keyword evidence="10" id="KW-1185">Reference proteome</keyword>
<dbReference type="PANTHER" id="PTHR42752">
    <property type="entry name" value="IMIDAZOLONEPROPIONASE"/>
    <property type="match status" value="1"/>
</dbReference>
<dbReference type="InterPro" id="IPR032466">
    <property type="entry name" value="Metal_Hydrolase"/>
</dbReference>
<dbReference type="SUPFAM" id="SSF51338">
    <property type="entry name" value="Composite domain of metallo-dependent hydrolases"/>
    <property type="match status" value="1"/>
</dbReference>
<dbReference type="HAMAP" id="MF_00372">
    <property type="entry name" value="HutI"/>
    <property type="match status" value="1"/>
</dbReference>
<feature type="binding site" evidence="7">
    <location>
        <position position="318"/>
    </location>
    <ligand>
        <name>Fe(3+)</name>
        <dbReference type="ChEBI" id="CHEBI:29034"/>
    </ligand>
</feature>
<comment type="subcellular location">
    <subcellularLocation>
        <location evidence="7">Cytoplasm</location>
    </subcellularLocation>
</comment>
<evidence type="ECO:0000313" key="10">
    <source>
        <dbReference type="Proteomes" id="UP000613768"/>
    </source>
</evidence>
<dbReference type="GO" id="GO:0005506">
    <property type="term" value="F:iron ion binding"/>
    <property type="evidence" value="ECO:0007669"/>
    <property type="project" value="UniProtKB-UniRule"/>
</dbReference>
<feature type="binding site" evidence="7">
    <location>
        <position position="323"/>
    </location>
    <ligand>
        <name>4-imidazolone-5-propanoate</name>
        <dbReference type="ChEBI" id="CHEBI:77893"/>
    </ligand>
</feature>
<evidence type="ECO:0000256" key="7">
    <source>
        <dbReference type="HAMAP-Rule" id="MF_00372"/>
    </source>
</evidence>
<comment type="function">
    <text evidence="7">Catalyzes the hydrolytic cleavage of the carbon-nitrogen bond in imidazolone-5-propanoate to yield N-formimidoyl-L-glutamate. It is the third step in the universal histidine degradation pathway.</text>
</comment>
<feature type="binding site" evidence="7">
    <location>
        <position position="75"/>
    </location>
    <ligand>
        <name>Zn(2+)</name>
        <dbReference type="ChEBI" id="CHEBI:29105"/>
    </ligand>
</feature>
<dbReference type="EC" id="3.5.2.7" evidence="1 7"/>
<feature type="binding site" evidence="7">
    <location>
        <position position="318"/>
    </location>
    <ligand>
        <name>Zn(2+)</name>
        <dbReference type="ChEBI" id="CHEBI:29105"/>
    </ligand>
</feature>
<feature type="binding site" evidence="7">
    <location>
        <position position="320"/>
    </location>
    <ligand>
        <name>N-formimidoyl-L-glutamate</name>
        <dbReference type="ChEBI" id="CHEBI:58928"/>
    </ligand>
</feature>
<accession>A0AAW3ZNU7</accession>
<comment type="pathway">
    <text evidence="7">Amino-acid degradation; L-histidine degradation into L-glutamate; N-formimidoyl-L-glutamate from L-histidine: step 3/3.</text>
</comment>
<dbReference type="InterPro" id="IPR011059">
    <property type="entry name" value="Metal-dep_hydrolase_composite"/>
</dbReference>
<keyword evidence="2 7" id="KW-0479">Metal-binding</keyword>
<keyword evidence="6 7" id="KW-0408">Iron</keyword>
<dbReference type="GO" id="GO:0050480">
    <property type="term" value="F:imidazolonepropionase activity"/>
    <property type="evidence" value="ECO:0007669"/>
    <property type="project" value="UniProtKB-UniRule"/>
</dbReference>
<keyword evidence="7" id="KW-0963">Cytoplasm</keyword>
<dbReference type="EMBL" id="JACYTR010000026">
    <property type="protein sequence ID" value="MBD8526600.1"/>
    <property type="molecule type" value="Genomic_DNA"/>
</dbReference>
<dbReference type="AlphaFoldDB" id="A0AAW3ZNU7"/>
<keyword evidence="5 7" id="KW-0862">Zinc</keyword>
<keyword evidence="4 7" id="KW-0369">Histidine metabolism</keyword>